<feature type="region of interest" description="Disordered" evidence="1">
    <location>
        <begin position="97"/>
        <end position="201"/>
    </location>
</feature>
<feature type="compositionally biased region" description="Polar residues" evidence="1">
    <location>
        <begin position="104"/>
        <end position="117"/>
    </location>
</feature>
<evidence type="ECO:0000313" key="3">
    <source>
        <dbReference type="EMBL" id="KAK4547448.1"/>
    </source>
</evidence>
<feature type="compositionally biased region" description="Polar residues" evidence="1">
    <location>
        <begin position="284"/>
        <end position="322"/>
    </location>
</feature>
<reference evidence="3 4" key="1">
    <citation type="submission" date="2021-11" db="EMBL/GenBank/DDBJ databases">
        <title>Black yeast isolated from Biological Soil Crust.</title>
        <authorList>
            <person name="Kurbessoian T."/>
        </authorList>
    </citation>
    <scope>NUCLEOTIDE SEQUENCE [LARGE SCALE GENOMIC DNA]</scope>
    <source>
        <strain evidence="3 4">CCFEE 5522</strain>
    </source>
</reference>
<feature type="region of interest" description="Disordered" evidence="1">
    <location>
        <begin position="220"/>
        <end position="245"/>
    </location>
</feature>
<sequence>MGKTAFVGWAIWQKLTFCLACAIVVTVLLGLIKLGHTHWRLRKYSAVAEKEKKEQAMHRQMSQRRRPTNTEKGDDIPFGVRALESGIEVEGVWVSRPTTPEAGSRQSSAGSLVLQQFQRKRSAEVDLERGSDQHRERSASKSTTASARPATSGHGRASSAERPSSSHASRDSSPDAVITKPPRSRHPPCSYSKYSTSPYMYRPSSTVSTLEGLEAIHRASTSMHADSSSGSSESSQGGNDYEPISASAPRLLNRQAAPVTKHRQQSADLAMLNTHRISLAAETGQLTPRTRKTGQSGDWSSTSLPASANTSSELSEYFTSRQKPPHTSPSESASPTNPFSTPKIDALPASIRRSSMPDVTPFAKFCQTAPPTPRPESSKPSSRSSSPRVRSQSDVQSIYASPTTPMPTQPQPKRSSFEKRESQVLRGEGTGFEVLKPGSLNPPPAVEHPMQRQRAAPPLSLHNGYRPRPNSADSRRKLQKKRRESQDYHTSSDMGRKSRNSVL</sequence>
<keyword evidence="2" id="KW-0812">Transmembrane</keyword>
<feature type="compositionally biased region" description="Polar residues" evidence="1">
    <location>
        <begin position="192"/>
        <end position="201"/>
    </location>
</feature>
<proteinExistence type="predicted"/>
<feature type="region of interest" description="Disordered" evidence="1">
    <location>
        <begin position="358"/>
        <end position="503"/>
    </location>
</feature>
<feature type="region of interest" description="Disordered" evidence="1">
    <location>
        <begin position="50"/>
        <end position="77"/>
    </location>
</feature>
<feature type="compositionally biased region" description="Low complexity" evidence="1">
    <location>
        <begin position="220"/>
        <end position="235"/>
    </location>
</feature>
<feature type="region of interest" description="Disordered" evidence="1">
    <location>
        <begin position="280"/>
        <end position="344"/>
    </location>
</feature>
<comment type="caution">
    <text evidence="3">The sequence shown here is derived from an EMBL/GenBank/DDBJ whole genome shotgun (WGS) entry which is preliminary data.</text>
</comment>
<dbReference type="PANTHER" id="PTHR40623">
    <property type="entry name" value="INTEGRAL MEMBRANE PROTEIN"/>
    <property type="match status" value="1"/>
</dbReference>
<name>A0AAV9JPZ3_9PEZI</name>
<keyword evidence="2" id="KW-0472">Membrane</keyword>
<dbReference type="AlphaFoldDB" id="A0AAV9JPZ3"/>
<protein>
    <submittedName>
        <fullName evidence="3">Uncharacterized protein</fullName>
    </submittedName>
</protein>
<evidence type="ECO:0000256" key="1">
    <source>
        <dbReference type="SAM" id="MobiDB-lite"/>
    </source>
</evidence>
<keyword evidence="4" id="KW-1185">Reference proteome</keyword>
<evidence type="ECO:0000256" key="2">
    <source>
        <dbReference type="SAM" id="Phobius"/>
    </source>
</evidence>
<evidence type="ECO:0000313" key="4">
    <source>
        <dbReference type="Proteomes" id="UP001324427"/>
    </source>
</evidence>
<gene>
    <name evidence="3" type="ORF">LTR36_001104</name>
</gene>
<feature type="compositionally biased region" description="Basic and acidic residues" evidence="1">
    <location>
        <begin position="121"/>
        <end position="139"/>
    </location>
</feature>
<dbReference type="Proteomes" id="UP001324427">
    <property type="component" value="Unassembled WGS sequence"/>
</dbReference>
<organism evidence="3 4">
    <name type="scientific">Oleoguttula mirabilis</name>
    <dbReference type="NCBI Taxonomy" id="1507867"/>
    <lineage>
        <taxon>Eukaryota</taxon>
        <taxon>Fungi</taxon>
        <taxon>Dikarya</taxon>
        <taxon>Ascomycota</taxon>
        <taxon>Pezizomycotina</taxon>
        <taxon>Dothideomycetes</taxon>
        <taxon>Dothideomycetidae</taxon>
        <taxon>Mycosphaerellales</taxon>
        <taxon>Teratosphaeriaceae</taxon>
        <taxon>Oleoguttula</taxon>
    </lineage>
</organism>
<feature type="compositionally biased region" description="Low complexity" evidence="1">
    <location>
        <begin position="140"/>
        <end position="167"/>
    </location>
</feature>
<dbReference type="PANTHER" id="PTHR40623:SF2">
    <property type="entry name" value="INTEGRAL MEMBRANE PROTEIN"/>
    <property type="match status" value="1"/>
</dbReference>
<keyword evidence="2" id="KW-1133">Transmembrane helix</keyword>
<feature type="transmembrane region" description="Helical" evidence="2">
    <location>
        <begin position="6"/>
        <end position="32"/>
    </location>
</feature>
<accession>A0AAV9JPZ3</accession>
<feature type="compositionally biased region" description="Polar residues" evidence="1">
    <location>
        <begin position="328"/>
        <end position="340"/>
    </location>
</feature>
<feature type="compositionally biased region" description="Low complexity" evidence="1">
    <location>
        <begin position="378"/>
        <end position="393"/>
    </location>
</feature>
<dbReference type="EMBL" id="JAVFHQ010000011">
    <property type="protein sequence ID" value="KAK4547448.1"/>
    <property type="molecule type" value="Genomic_DNA"/>
</dbReference>